<proteinExistence type="predicted"/>
<dbReference type="eggNOG" id="COG4235">
    <property type="taxonomic scope" value="Bacteria"/>
</dbReference>
<evidence type="ECO:0000313" key="1">
    <source>
        <dbReference type="EMBL" id="AHE54346.1"/>
    </source>
</evidence>
<dbReference type="EMBL" id="CP006644">
    <property type="protein sequence ID" value="AHE54346.1"/>
    <property type="molecule type" value="Genomic_DNA"/>
</dbReference>
<gene>
    <name evidence="1" type="ORF">NX02_13240</name>
</gene>
<name>W0AB67_9SPHN</name>
<dbReference type="SUPFAM" id="SSF48452">
    <property type="entry name" value="TPR-like"/>
    <property type="match status" value="1"/>
</dbReference>
<dbReference type="PATRIC" id="fig|1123269.5.peg.2578"/>
<organism evidence="1 2">
    <name type="scientific">Sphingomonas sanxanigenens DSM 19645 = NX02</name>
    <dbReference type="NCBI Taxonomy" id="1123269"/>
    <lineage>
        <taxon>Bacteria</taxon>
        <taxon>Pseudomonadati</taxon>
        <taxon>Pseudomonadota</taxon>
        <taxon>Alphaproteobacteria</taxon>
        <taxon>Sphingomonadales</taxon>
        <taxon>Sphingomonadaceae</taxon>
        <taxon>Sphingomonas</taxon>
    </lineage>
</organism>
<accession>W0AB67</accession>
<dbReference type="Proteomes" id="UP000018851">
    <property type="component" value="Chromosome"/>
</dbReference>
<dbReference type="STRING" id="1123269.NX02_13240"/>
<evidence type="ECO:0000313" key="2">
    <source>
        <dbReference type="Proteomes" id="UP000018851"/>
    </source>
</evidence>
<dbReference type="Gene3D" id="1.25.40.10">
    <property type="entry name" value="Tetratricopeptide repeat domain"/>
    <property type="match status" value="1"/>
</dbReference>
<reference evidence="1 2" key="1">
    <citation type="submission" date="2013-07" db="EMBL/GenBank/DDBJ databases">
        <title>Completed genome of Sphingomonas sanxanigenens NX02.</title>
        <authorList>
            <person name="Ma T."/>
            <person name="Huang H."/>
            <person name="Wu M."/>
            <person name="Li X."/>
            <person name="Li G."/>
        </authorList>
    </citation>
    <scope>NUCLEOTIDE SEQUENCE [LARGE SCALE GENOMIC DNA]</scope>
    <source>
        <strain evidence="1 2">NX02</strain>
    </source>
</reference>
<dbReference type="InterPro" id="IPR011990">
    <property type="entry name" value="TPR-like_helical_dom_sf"/>
</dbReference>
<dbReference type="RefSeq" id="WP_025292548.1">
    <property type="nucleotide sequence ID" value="NZ_CP006644.1"/>
</dbReference>
<protein>
    <submittedName>
        <fullName evidence="1">Uncharacterized protein</fullName>
    </submittedName>
</protein>
<dbReference type="HOGENOM" id="CLU_1304212_0_0_5"/>
<dbReference type="AlphaFoldDB" id="W0AB67"/>
<sequence>MGWVILLAFAALVGGALWWFGRLPKGGLEYVVAALLLGIAGYAWQGHPDLPGSPVEPATPDIGGELAVTAERRAMMGEFNGAAQYIDTSEALIRNGSTANAVAIMRSATRKYPQNSDLWVGLGNALVEHGGGAINPAAQYAFQRAASLSPQHPAPPFFFGLALARSGQLDQAATIWRELLARTPPNASWRADLEKRIAQADAERGVAAP</sequence>
<keyword evidence="2" id="KW-1185">Reference proteome</keyword>
<dbReference type="KEGG" id="ssan:NX02_13240"/>